<organism evidence="1 2">
    <name type="scientific">Liquorilactobacillus nagelii</name>
    <dbReference type="NCBI Taxonomy" id="82688"/>
    <lineage>
        <taxon>Bacteria</taxon>
        <taxon>Bacillati</taxon>
        <taxon>Bacillota</taxon>
        <taxon>Bacilli</taxon>
        <taxon>Lactobacillales</taxon>
        <taxon>Lactobacillaceae</taxon>
        <taxon>Liquorilactobacillus</taxon>
    </lineage>
</organism>
<dbReference type="EMBL" id="CP018180">
    <property type="protein sequence ID" value="AUJ31500.1"/>
    <property type="molecule type" value="Genomic_DNA"/>
</dbReference>
<reference evidence="1 2" key="1">
    <citation type="submission" date="2016-11" db="EMBL/GenBank/DDBJ databases">
        <title>Interaction between Lactobacillus species and yeast in water kefir.</title>
        <authorList>
            <person name="Behr J."/>
            <person name="Xu D."/>
            <person name="Vogel R.F."/>
        </authorList>
    </citation>
    <scope>NUCLEOTIDE SEQUENCE [LARGE SCALE GENOMIC DNA]</scope>
    <source>
        <strain evidence="1 2">TMW 1.1827</strain>
    </source>
</reference>
<sequence length="74" mass="8300">MNKVKSFKMNEHTFMVCNDGGPQLKITVDGGPAAKGYFFNDVMRFPKGIQLGNDLVTELEFDPQSCKIIKDVMN</sequence>
<dbReference type="GeneID" id="78522243"/>
<evidence type="ECO:0000313" key="1">
    <source>
        <dbReference type="EMBL" id="AUJ31500.1"/>
    </source>
</evidence>
<dbReference type="RefSeq" id="WP_057885067.1">
    <property type="nucleotide sequence ID" value="NZ_CP018180.1"/>
</dbReference>
<gene>
    <name evidence="1" type="ORF">BSQ50_02350</name>
</gene>
<dbReference type="AlphaFoldDB" id="A0A3Q8CBD3"/>
<proteinExistence type="predicted"/>
<dbReference type="Proteomes" id="UP000324497">
    <property type="component" value="Chromosome"/>
</dbReference>
<name>A0A3Q8CBD3_9LACO</name>
<dbReference type="KEGG" id="lng:BSQ50_02350"/>
<accession>A0A3Q8CBD3</accession>
<keyword evidence="2" id="KW-1185">Reference proteome</keyword>
<protein>
    <submittedName>
        <fullName evidence="1">Uncharacterized protein</fullName>
    </submittedName>
</protein>
<evidence type="ECO:0000313" key="2">
    <source>
        <dbReference type="Proteomes" id="UP000324497"/>
    </source>
</evidence>